<keyword evidence="3" id="KW-1133">Transmembrane helix</keyword>
<keyword evidence="3" id="KW-0812">Transmembrane</keyword>
<evidence type="ECO:0000256" key="3">
    <source>
        <dbReference type="SAM" id="Phobius"/>
    </source>
</evidence>
<feature type="compositionally biased region" description="Basic and acidic residues" evidence="2">
    <location>
        <begin position="359"/>
        <end position="368"/>
    </location>
</feature>
<feature type="region of interest" description="Disordered" evidence="2">
    <location>
        <begin position="336"/>
        <end position="368"/>
    </location>
</feature>
<proteinExistence type="predicted"/>
<sequence>MSVNKEMYLEFKNYGIDITNVPENRSYWLIRTAGGEWYDEFTNDGFIGINWNELTINHCESVNRTAAEIIISNYYPESKQPGKIINNIYKFYKQIKSGDLVMIPDQNSKKINFGIVEEDSPYEITVSQTKIDEGYCPFIKRRKVTWVKEVYRSHFSLKLFRMMQSHNTISNANDYADEIDSILNDFYLKGDTIHYKIKVNKENDLTYQSLRTLVNIPWDLANYINSDYNLNNLITTISVQSPGDQKLVGKGKKSVTFFVGLSILLTFPVTAIVGGKVVLKDFSFETNGLLNSLFKNNDSENKELLRKLEEIEKLKKENDIRTPIPKKVIEEVVETEEIKETTDENNKTTEIHKTKKTSKRTEKQVDEN</sequence>
<feature type="coiled-coil region" evidence="1">
    <location>
        <begin position="294"/>
        <end position="321"/>
    </location>
</feature>
<keyword evidence="1" id="KW-0175">Coiled coil</keyword>
<evidence type="ECO:0000256" key="1">
    <source>
        <dbReference type="SAM" id="Coils"/>
    </source>
</evidence>
<reference evidence="4" key="1">
    <citation type="journal article" date="2021" name="Proc. Natl. Acad. Sci. U.S.A.">
        <title>A Catalog of Tens of Thousands of Viruses from Human Metagenomes Reveals Hidden Associations with Chronic Diseases.</title>
        <authorList>
            <person name="Tisza M.J."/>
            <person name="Buck C.B."/>
        </authorList>
    </citation>
    <scope>NUCLEOTIDE SEQUENCE</scope>
    <source>
        <strain evidence="4">Cti6f5</strain>
    </source>
</reference>
<organism evidence="4">
    <name type="scientific">Siphoviridae sp. cti6f5</name>
    <dbReference type="NCBI Taxonomy" id="2826430"/>
    <lineage>
        <taxon>Viruses</taxon>
        <taxon>Duplodnaviria</taxon>
        <taxon>Heunggongvirae</taxon>
        <taxon>Uroviricota</taxon>
        <taxon>Caudoviricetes</taxon>
    </lineage>
</organism>
<evidence type="ECO:0000256" key="2">
    <source>
        <dbReference type="SAM" id="MobiDB-lite"/>
    </source>
</evidence>
<evidence type="ECO:0000313" key="4">
    <source>
        <dbReference type="EMBL" id="DAD80010.1"/>
    </source>
</evidence>
<name>A0A8S5MCN4_9CAUD</name>
<accession>A0A8S5MCN4</accession>
<feature type="transmembrane region" description="Helical" evidence="3">
    <location>
        <begin position="255"/>
        <end position="279"/>
    </location>
</feature>
<keyword evidence="3" id="KW-0472">Membrane</keyword>
<feature type="compositionally biased region" description="Basic and acidic residues" evidence="2">
    <location>
        <begin position="336"/>
        <end position="352"/>
    </location>
</feature>
<dbReference type="EMBL" id="BK014878">
    <property type="protein sequence ID" value="DAD80010.1"/>
    <property type="molecule type" value="Genomic_DNA"/>
</dbReference>
<protein>
    <submittedName>
        <fullName evidence="4">Uncharacterized protein</fullName>
    </submittedName>
</protein>